<dbReference type="PANTHER" id="PTHR42798:SF4">
    <property type="entry name" value="ABC TRANSPORTER DOMAIN-CONTAINING PROTEIN"/>
    <property type="match status" value="1"/>
</dbReference>
<dbReference type="InterPro" id="IPR017911">
    <property type="entry name" value="MacB-like_ATP-bd"/>
</dbReference>
<evidence type="ECO:0000256" key="1">
    <source>
        <dbReference type="ARBA" id="ARBA00005417"/>
    </source>
</evidence>
<dbReference type="Proteomes" id="UP000823927">
    <property type="component" value="Unassembled WGS sequence"/>
</dbReference>
<keyword evidence="2" id="KW-0813">Transport</keyword>
<organism evidence="6 7">
    <name type="scientific">Candidatus Scybalocola faecigallinarum</name>
    <dbReference type="NCBI Taxonomy" id="2840941"/>
    <lineage>
        <taxon>Bacteria</taxon>
        <taxon>Bacillati</taxon>
        <taxon>Bacillota</taxon>
        <taxon>Clostridia</taxon>
        <taxon>Lachnospirales</taxon>
        <taxon>Lachnospiraceae</taxon>
        <taxon>Lachnospiraceae incertae sedis</taxon>
        <taxon>Candidatus Scybalocola (ex Gilroy et al. 2021)</taxon>
    </lineage>
</organism>
<evidence type="ECO:0000313" key="6">
    <source>
        <dbReference type="EMBL" id="HIS46918.1"/>
    </source>
</evidence>
<evidence type="ECO:0000256" key="4">
    <source>
        <dbReference type="ARBA" id="ARBA00022840"/>
    </source>
</evidence>
<reference evidence="6" key="1">
    <citation type="submission" date="2020-10" db="EMBL/GenBank/DDBJ databases">
        <authorList>
            <person name="Gilroy R."/>
        </authorList>
    </citation>
    <scope>NUCLEOTIDE SEQUENCE</scope>
    <source>
        <strain evidence="6">CHK178-757</strain>
    </source>
</reference>
<dbReference type="InterPro" id="IPR003439">
    <property type="entry name" value="ABC_transporter-like_ATP-bd"/>
</dbReference>
<dbReference type="PANTHER" id="PTHR42798">
    <property type="entry name" value="LIPOPROTEIN-RELEASING SYSTEM ATP-BINDING PROTEIN LOLD"/>
    <property type="match status" value="1"/>
</dbReference>
<comment type="similarity">
    <text evidence="1">Belongs to the ABC transporter superfamily.</text>
</comment>
<protein>
    <submittedName>
        <fullName evidence="6">ABC transporter ATP-binding protein</fullName>
    </submittedName>
</protein>
<name>A0A9D1JQ92_9FIRM</name>
<dbReference type="Pfam" id="PF00005">
    <property type="entry name" value="ABC_tran"/>
    <property type="match status" value="1"/>
</dbReference>
<evidence type="ECO:0000313" key="7">
    <source>
        <dbReference type="Proteomes" id="UP000823927"/>
    </source>
</evidence>
<dbReference type="EMBL" id="DVIT01000019">
    <property type="protein sequence ID" value="HIS46918.1"/>
    <property type="molecule type" value="Genomic_DNA"/>
</dbReference>
<dbReference type="AlphaFoldDB" id="A0A9D1JQ92"/>
<sequence length="214" mass="23904">MYAVEIKDVSKNYGSRKIFDHIKLNVNEGELVAVTGPSGCGKSTLLNMIGALESWDQGEIRVFGQPVPRPDSRKATLFRRNIINYLFQSFALVTDLTVAQNLMLAMHFVRIPAKEKEAEMNRILEAVHLRKLKNAPVNTLSGGEQQRVALARTMLKPGKLILADEPTGALDEQSAQISFNLLKGLCRKYKKTVIMVTHSMDLARQADRVVEIRG</sequence>
<evidence type="ECO:0000256" key="3">
    <source>
        <dbReference type="ARBA" id="ARBA00022741"/>
    </source>
</evidence>
<dbReference type="InterPro" id="IPR017871">
    <property type="entry name" value="ABC_transporter-like_CS"/>
</dbReference>
<evidence type="ECO:0000259" key="5">
    <source>
        <dbReference type="PROSITE" id="PS50893"/>
    </source>
</evidence>
<feature type="domain" description="ABC transporter" evidence="5">
    <location>
        <begin position="4"/>
        <end position="212"/>
    </location>
</feature>
<comment type="caution">
    <text evidence="6">The sequence shown here is derived from an EMBL/GenBank/DDBJ whole genome shotgun (WGS) entry which is preliminary data.</text>
</comment>
<dbReference type="PROSITE" id="PS50893">
    <property type="entry name" value="ABC_TRANSPORTER_2"/>
    <property type="match status" value="1"/>
</dbReference>
<proteinExistence type="inferred from homology"/>
<gene>
    <name evidence="6" type="ORF">IAB46_05005</name>
</gene>
<reference evidence="6" key="2">
    <citation type="journal article" date="2021" name="PeerJ">
        <title>Extensive microbial diversity within the chicken gut microbiome revealed by metagenomics and culture.</title>
        <authorList>
            <person name="Gilroy R."/>
            <person name="Ravi A."/>
            <person name="Getino M."/>
            <person name="Pursley I."/>
            <person name="Horton D.L."/>
            <person name="Alikhan N.F."/>
            <person name="Baker D."/>
            <person name="Gharbi K."/>
            <person name="Hall N."/>
            <person name="Watson M."/>
            <person name="Adriaenssens E.M."/>
            <person name="Foster-Nyarko E."/>
            <person name="Jarju S."/>
            <person name="Secka A."/>
            <person name="Antonio M."/>
            <person name="Oren A."/>
            <person name="Chaudhuri R.R."/>
            <person name="La Ragione R."/>
            <person name="Hildebrand F."/>
            <person name="Pallen M.J."/>
        </authorList>
    </citation>
    <scope>NUCLEOTIDE SEQUENCE</scope>
    <source>
        <strain evidence="6">CHK178-757</strain>
    </source>
</reference>
<dbReference type="InterPro" id="IPR027417">
    <property type="entry name" value="P-loop_NTPase"/>
</dbReference>
<keyword evidence="3" id="KW-0547">Nucleotide-binding</keyword>
<dbReference type="InterPro" id="IPR003593">
    <property type="entry name" value="AAA+_ATPase"/>
</dbReference>
<dbReference type="SUPFAM" id="SSF52540">
    <property type="entry name" value="P-loop containing nucleoside triphosphate hydrolases"/>
    <property type="match status" value="1"/>
</dbReference>
<dbReference type="SMART" id="SM00382">
    <property type="entry name" value="AAA"/>
    <property type="match status" value="1"/>
</dbReference>
<dbReference type="CDD" id="cd03255">
    <property type="entry name" value="ABC_MJ0796_LolCDE_FtsE"/>
    <property type="match status" value="1"/>
</dbReference>
<keyword evidence="4 6" id="KW-0067">ATP-binding</keyword>
<dbReference type="GO" id="GO:0016887">
    <property type="term" value="F:ATP hydrolysis activity"/>
    <property type="evidence" value="ECO:0007669"/>
    <property type="project" value="InterPro"/>
</dbReference>
<dbReference type="Gene3D" id="3.40.50.300">
    <property type="entry name" value="P-loop containing nucleotide triphosphate hydrolases"/>
    <property type="match status" value="1"/>
</dbReference>
<evidence type="ECO:0000256" key="2">
    <source>
        <dbReference type="ARBA" id="ARBA00022448"/>
    </source>
</evidence>
<dbReference type="GO" id="GO:0005524">
    <property type="term" value="F:ATP binding"/>
    <property type="evidence" value="ECO:0007669"/>
    <property type="project" value="UniProtKB-KW"/>
</dbReference>
<accession>A0A9D1JQ92</accession>
<dbReference type="PROSITE" id="PS00211">
    <property type="entry name" value="ABC_TRANSPORTER_1"/>
    <property type="match status" value="1"/>
</dbReference>